<dbReference type="Proteomes" id="UP000694864">
    <property type="component" value="Chromosome 20"/>
</dbReference>
<name>A0ABM1REP7_CAMSA</name>
<dbReference type="GeneID" id="109131243"/>
<keyword evidence="1" id="KW-1185">Reference proteome</keyword>
<accession>A0ABM1REP7</accession>
<dbReference type="PANTHER" id="PTHR10492">
    <property type="match status" value="1"/>
</dbReference>
<reference evidence="1" key="1">
    <citation type="journal article" date="2014" name="Nat. Commun.">
        <title>The emerging biofuel crop Camelina sativa retains a highly undifferentiated hexaploid genome structure.</title>
        <authorList>
            <person name="Kagale S."/>
            <person name="Koh C."/>
            <person name="Nixon J."/>
            <person name="Bollina V."/>
            <person name="Clarke W.E."/>
            <person name="Tuteja R."/>
            <person name="Spillane C."/>
            <person name="Robinson S.J."/>
            <person name="Links M.G."/>
            <person name="Clarke C."/>
            <person name="Higgins E.E."/>
            <person name="Huebert T."/>
            <person name="Sharpe A.G."/>
            <person name="Parkin I.A."/>
        </authorList>
    </citation>
    <scope>NUCLEOTIDE SEQUENCE [LARGE SCALE GENOMIC DNA]</scope>
    <source>
        <strain evidence="1">cv. DH55</strain>
    </source>
</reference>
<protein>
    <submittedName>
        <fullName evidence="2">Uncharacterized protein LOC109131243</fullName>
    </submittedName>
</protein>
<evidence type="ECO:0000313" key="2">
    <source>
        <dbReference type="RefSeq" id="XP_019097485.1"/>
    </source>
</evidence>
<reference evidence="2" key="2">
    <citation type="submission" date="2025-08" db="UniProtKB">
        <authorList>
            <consortium name="RefSeq"/>
        </authorList>
    </citation>
    <scope>IDENTIFICATION</scope>
    <source>
        <tissue evidence="2">Leaf</tissue>
    </source>
</reference>
<sequence length="312" mass="36730">MYTIEFQKRGLPIAHMILFLHPDNKMRTTDDIDKCISAEIPDKEVDKYLYEVVSDVMIHGPCGPMNRDSVCMNNGHCTKFFPKPFMNNTIVDNAGYPIYRRRNDGRVVEKRGFQYYNSYVIPYNRDLSLRFRAHINVEWCNQTRSVKYLFKYITKAVEKLPFHLPEQELAIYNKDDPIEDVLHRTTNRASKFLGWMECNKIYPQAKELTYAEIPSKFVWNSREKLWKPRSEKRKSFAIGRITYVPPCIGQAYYLRVLLHKIPGPTSFDYLKTVNGVLYKDFQEACYALELLDDDKEYIAAINEAGEWCFGEF</sequence>
<dbReference type="PANTHER" id="PTHR10492:SF101">
    <property type="entry name" value="ATP-DEPENDENT DNA HELICASE"/>
    <property type="match status" value="1"/>
</dbReference>
<organism evidence="1 2">
    <name type="scientific">Camelina sativa</name>
    <name type="common">False flax</name>
    <name type="synonym">Myagrum sativum</name>
    <dbReference type="NCBI Taxonomy" id="90675"/>
    <lineage>
        <taxon>Eukaryota</taxon>
        <taxon>Viridiplantae</taxon>
        <taxon>Streptophyta</taxon>
        <taxon>Embryophyta</taxon>
        <taxon>Tracheophyta</taxon>
        <taxon>Spermatophyta</taxon>
        <taxon>Magnoliopsida</taxon>
        <taxon>eudicotyledons</taxon>
        <taxon>Gunneridae</taxon>
        <taxon>Pentapetalae</taxon>
        <taxon>rosids</taxon>
        <taxon>malvids</taxon>
        <taxon>Brassicales</taxon>
        <taxon>Brassicaceae</taxon>
        <taxon>Camelineae</taxon>
        <taxon>Camelina</taxon>
    </lineage>
</organism>
<dbReference type="RefSeq" id="XP_019097485.1">
    <property type="nucleotide sequence ID" value="XM_019241940.1"/>
</dbReference>
<proteinExistence type="predicted"/>
<evidence type="ECO:0000313" key="1">
    <source>
        <dbReference type="Proteomes" id="UP000694864"/>
    </source>
</evidence>
<gene>
    <name evidence="2" type="primary">LOC109131243</name>
</gene>